<dbReference type="RefSeq" id="WP_219872271.1">
    <property type="nucleotide sequence ID" value="NZ_JAHZIJ010000005.1"/>
</dbReference>
<dbReference type="InterPro" id="IPR024442">
    <property type="entry name" value="Transposase_Zn_ribbon"/>
</dbReference>
<dbReference type="EMBL" id="JAHZIJ010000005">
    <property type="protein sequence ID" value="MBW7475029.1"/>
    <property type="molecule type" value="Genomic_DNA"/>
</dbReference>
<gene>
    <name evidence="3" type="ORF">K0T92_09750</name>
</gene>
<sequence>MHRTIMRSGLHTFYPSALNRIALDKHEKELHSGYVYERRSGLEPLSVEQADSQQSDSEEPGLDQPNSEHRGSNQLGMHLFDLHQLSFEDFCRRFHAEEACFDILYAAKWPDGYSCPRCQSNQASLIRTRRLPLYQCLNCHYQASLTTGTIMEGSRTPLNKWFRAVFLFACPNTPINAVKLAAAIEVTYKTAWLILHKLRFAMSQSNASELLGGIVRVNAAVYGRPYNPTIHRHKGEHPLLVGASINRQGEPLHIKIKQVQAEHLSCNSSSVLRSGTEYFIKRNVTVDADITVETKRYNLRGFQPLLRRCKEASNWINTIYHGIGPKHLQAYLDEFCFKLNHSLQQESAFHKLFQLFATTETITYAALTRSNSDGQYSLRNRQAA</sequence>
<dbReference type="Proteomes" id="UP000812277">
    <property type="component" value="Unassembled WGS sequence"/>
</dbReference>
<keyword evidence="4" id="KW-1185">Reference proteome</keyword>
<evidence type="ECO:0000313" key="4">
    <source>
        <dbReference type="Proteomes" id="UP000812277"/>
    </source>
</evidence>
<organism evidence="3 4">
    <name type="scientific">Paenibacillus oenotherae</name>
    <dbReference type="NCBI Taxonomy" id="1435645"/>
    <lineage>
        <taxon>Bacteria</taxon>
        <taxon>Bacillati</taxon>
        <taxon>Bacillota</taxon>
        <taxon>Bacilli</taxon>
        <taxon>Bacillales</taxon>
        <taxon>Paenibacillaceae</taxon>
        <taxon>Paenibacillus</taxon>
    </lineage>
</organism>
<feature type="region of interest" description="Disordered" evidence="1">
    <location>
        <begin position="45"/>
        <end position="70"/>
    </location>
</feature>
<accession>A0ABS7D597</accession>
<evidence type="ECO:0000256" key="1">
    <source>
        <dbReference type="SAM" id="MobiDB-lite"/>
    </source>
</evidence>
<name>A0ABS7D597_9BACL</name>
<evidence type="ECO:0000259" key="2">
    <source>
        <dbReference type="Pfam" id="PF12760"/>
    </source>
</evidence>
<feature type="domain" description="Transposase zinc-ribbon" evidence="2">
    <location>
        <begin position="97"/>
        <end position="142"/>
    </location>
</feature>
<evidence type="ECO:0000313" key="3">
    <source>
        <dbReference type="EMBL" id="MBW7475029.1"/>
    </source>
</evidence>
<protein>
    <submittedName>
        <fullName evidence="3">Transposase</fullName>
    </submittedName>
</protein>
<dbReference type="Pfam" id="PF12760">
    <property type="entry name" value="Zn_ribbon_IS1595"/>
    <property type="match status" value="1"/>
</dbReference>
<proteinExistence type="predicted"/>
<comment type="caution">
    <text evidence="3">The sequence shown here is derived from an EMBL/GenBank/DDBJ whole genome shotgun (WGS) entry which is preliminary data.</text>
</comment>
<reference evidence="3 4" key="1">
    <citation type="submission" date="2021-07" db="EMBL/GenBank/DDBJ databases">
        <title>Paenibacillus radiodurans sp. nov., isolated from the southeastern edge of Tengger Desert.</title>
        <authorList>
            <person name="Zhang G."/>
        </authorList>
    </citation>
    <scope>NUCLEOTIDE SEQUENCE [LARGE SCALE GENOMIC DNA]</scope>
    <source>
        <strain evidence="3 4">DT7-4</strain>
    </source>
</reference>